<evidence type="ECO:0000256" key="5">
    <source>
        <dbReference type="ARBA" id="ARBA00022792"/>
    </source>
</evidence>
<protein>
    <recommendedName>
        <fullName evidence="3 11">Mitochondrial import inner membrane translocase subunit Tim21</fullName>
    </recommendedName>
</protein>
<dbReference type="InterPro" id="IPR013261">
    <property type="entry name" value="Tim21"/>
</dbReference>
<evidence type="ECO:0000256" key="10">
    <source>
        <dbReference type="ARBA" id="ARBA00023136"/>
    </source>
</evidence>
<dbReference type="InterPro" id="IPR038552">
    <property type="entry name" value="Tim21_IMS_sf"/>
</dbReference>
<dbReference type="GeneID" id="11533285"/>
<keyword evidence="5 11" id="KW-0999">Mitochondrion inner membrane</keyword>
<keyword evidence="8 11" id="KW-0811">Translocation</keyword>
<gene>
    <name evidence="12" type="primary">TPHA0K01260</name>
    <name evidence="12" type="ordered locus">TPHA_0K01260</name>
</gene>
<comment type="similarity">
    <text evidence="2 11">Belongs to the TIM21 family.</text>
</comment>
<dbReference type="GO" id="GO:0030150">
    <property type="term" value="P:protein import into mitochondrial matrix"/>
    <property type="evidence" value="ECO:0007669"/>
    <property type="project" value="UniProtKB-UniRule"/>
</dbReference>
<evidence type="ECO:0000256" key="2">
    <source>
        <dbReference type="ARBA" id="ARBA00010867"/>
    </source>
</evidence>
<proteinExistence type="inferred from homology"/>
<dbReference type="RefSeq" id="XP_003687694.1">
    <property type="nucleotide sequence ID" value="XM_003687646.1"/>
</dbReference>
<dbReference type="PANTHER" id="PTHR13032:SF6">
    <property type="entry name" value="MITOCHONDRIAL IMPORT INNER MEMBRANE TRANSLOCASE SUBUNIT TIM21"/>
    <property type="match status" value="1"/>
</dbReference>
<evidence type="ECO:0000256" key="1">
    <source>
        <dbReference type="ARBA" id="ARBA00004434"/>
    </source>
</evidence>
<dbReference type="EMBL" id="HE612866">
    <property type="protein sequence ID" value="CCE65260.1"/>
    <property type="molecule type" value="Genomic_DNA"/>
</dbReference>
<evidence type="ECO:0000256" key="11">
    <source>
        <dbReference type="RuleBase" id="RU367142"/>
    </source>
</evidence>
<keyword evidence="4 11" id="KW-0812">Transmembrane</keyword>
<dbReference type="HOGENOM" id="CLU_089043_1_0_1"/>
<keyword evidence="11" id="KW-0653">Protein transport</keyword>
<feature type="transmembrane region" description="Helical" evidence="11">
    <location>
        <begin position="72"/>
        <end position="97"/>
    </location>
</feature>
<dbReference type="AlphaFoldDB" id="G8BZD2"/>
<dbReference type="OMA" id="HVESKQK"/>
<evidence type="ECO:0000313" key="13">
    <source>
        <dbReference type="Proteomes" id="UP000005666"/>
    </source>
</evidence>
<evidence type="ECO:0000256" key="3">
    <source>
        <dbReference type="ARBA" id="ARBA00020726"/>
    </source>
</evidence>
<evidence type="ECO:0000256" key="4">
    <source>
        <dbReference type="ARBA" id="ARBA00022692"/>
    </source>
</evidence>
<keyword evidence="7 11" id="KW-1133">Transmembrane helix</keyword>
<keyword evidence="10 11" id="KW-0472">Membrane</keyword>
<dbReference type="FunFam" id="3.10.450.320:FF:000002">
    <property type="entry name" value="Mitochondrial import inner membrane translocase subunit tim21"/>
    <property type="match status" value="1"/>
</dbReference>
<dbReference type="eggNOG" id="KOG4836">
    <property type="taxonomic scope" value="Eukaryota"/>
</dbReference>
<keyword evidence="9 11" id="KW-0496">Mitochondrion</keyword>
<keyword evidence="6" id="KW-0809">Transit peptide</keyword>
<accession>G8BZD2</accession>
<evidence type="ECO:0000256" key="6">
    <source>
        <dbReference type="ARBA" id="ARBA00022946"/>
    </source>
</evidence>
<name>G8BZD2_TETPH</name>
<comment type="subunit">
    <text evidence="11">Component of the TIM23 complex.</text>
</comment>
<evidence type="ECO:0000313" key="12">
    <source>
        <dbReference type="EMBL" id="CCE65260.1"/>
    </source>
</evidence>
<evidence type="ECO:0000256" key="9">
    <source>
        <dbReference type="ARBA" id="ARBA00023128"/>
    </source>
</evidence>
<evidence type="ECO:0000256" key="8">
    <source>
        <dbReference type="ARBA" id="ARBA00023010"/>
    </source>
</evidence>
<sequence length="239" mass="27534">MLRLFPQSARKSALLANKGTNLRPANNIINHRVSSLLSVKHRHLSTYTYPRIHAEKKANVKKLPLWNRIKSYSTFTASGVLIVGATGISAIVIYLIVTELFSPSGDTQLFNRAVSLVEKDEIVRSKLQCHDTIIRQERLKAYGELVPGDKWTRNRPISSSKKLDRQGKEHYFMRFHVESKEKIGLAHLEAIESDKRYKPDFLSLYIDIPGEQRYYLIKPRMKQIIQPRGFLGFNWGSKK</sequence>
<dbReference type="PANTHER" id="PTHR13032">
    <property type="entry name" value="MITOCHONDRIAL IMPORT INNER MEMBRANE TRANSLOCASE SUBUNIT TIM21"/>
    <property type="match status" value="1"/>
</dbReference>
<dbReference type="OrthoDB" id="436405at2759"/>
<dbReference type="KEGG" id="tpf:TPHA_0K01260"/>
<keyword evidence="11" id="KW-0813">Transport</keyword>
<evidence type="ECO:0000256" key="7">
    <source>
        <dbReference type="ARBA" id="ARBA00022989"/>
    </source>
</evidence>
<dbReference type="Gene3D" id="3.10.450.320">
    <property type="entry name" value="Mitochondrial import inner membrane translocase subunit Tim21"/>
    <property type="match status" value="1"/>
</dbReference>
<comment type="function">
    <text evidence="11">Essential component of the TIM23 complex, a complex that mediates the translocation of transit peptide-containing proteins across the mitochondrial inner membrane.</text>
</comment>
<reference evidence="12 13" key="1">
    <citation type="journal article" date="2011" name="Proc. Natl. Acad. Sci. U.S.A.">
        <title>Evolutionary erosion of yeast sex chromosomes by mating-type switching accidents.</title>
        <authorList>
            <person name="Gordon J.L."/>
            <person name="Armisen D."/>
            <person name="Proux-Wera E."/>
            <person name="Oheigeartaigh S.S."/>
            <person name="Byrne K.P."/>
            <person name="Wolfe K.H."/>
        </authorList>
    </citation>
    <scope>NUCLEOTIDE SEQUENCE [LARGE SCALE GENOMIC DNA]</scope>
    <source>
        <strain evidence="13">ATCC 24235 / CBS 4417 / NBRC 1672 / NRRL Y-8282 / UCD 70-5</strain>
    </source>
</reference>
<keyword evidence="13" id="KW-1185">Reference proteome</keyword>
<comment type="subcellular location">
    <subcellularLocation>
        <location evidence="1 11">Mitochondrion inner membrane</location>
        <topology evidence="1 11">Single-pass membrane protein</topology>
    </subcellularLocation>
</comment>
<dbReference type="STRING" id="1071381.G8BZD2"/>
<dbReference type="Pfam" id="PF08294">
    <property type="entry name" value="TIM21"/>
    <property type="match status" value="1"/>
</dbReference>
<dbReference type="GO" id="GO:0005744">
    <property type="term" value="C:TIM23 mitochondrial import inner membrane translocase complex"/>
    <property type="evidence" value="ECO:0007669"/>
    <property type="project" value="UniProtKB-UniRule"/>
</dbReference>
<organism evidence="12 13">
    <name type="scientific">Tetrapisispora phaffii (strain ATCC 24235 / CBS 4417 / NBRC 1672 / NRRL Y-8282 / UCD 70-5)</name>
    <name type="common">Yeast</name>
    <name type="synonym">Fabospora phaffii</name>
    <dbReference type="NCBI Taxonomy" id="1071381"/>
    <lineage>
        <taxon>Eukaryota</taxon>
        <taxon>Fungi</taxon>
        <taxon>Dikarya</taxon>
        <taxon>Ascomycota</taxon>
        <taxon>Saccharomycotina</taxon>
        <taxon>Saccharomycetes</taxon>
        <taxon>Saccharomycetales</taxon>
        <taxon>Saccharomycetaceae</taxon>
        <taxon>Tetrapisispora</taxon>
    </lineage>
</organism>
<dbReference type="Proteomes" id="UP000005666">
    <property type="component" value="Chromosome 11"/>
</dbReference>